<evidence type="ECO:0000313" key="1">
    <source>
        <dbReference type="EMBL" id="GAM57118.1"/>
    </source>
</evidence>
<sequence length="58" mass="6041">MNITVEFGTVKTIGDRDFARAFCSGSKISETSSCKQASDSGLGVLALAYSGVYADASR</sequence>
<proteinExistence type="predicted"/>
<organism evidence="1 2">
    <name type="scientific">Vibrio ishigakensis</name>
    <dbReference type="NCBI Taxonomy" id="1481914"/>
    <lineage>
        <taxon>Bacteria</taxon>
        <taxon>Pseudomonadati</taxon>
        <taxon>Pseudomonadota</taxon>
        <taxon>Gammaproteobacteria</taxon>
        <taxon>Vibrionales</taxon>
        <taxon>Vibrionaceae</taxon>
        <taxon>Vibrio</taxon>
    </lineage>
</organism>
<keyword evidence="2" id="KW-1185">Reference proteome</keyword>
<protein>
    <submittedName>
        <fullName evidence="1">Uncharacterized protein</fullName>
    </submittedName>
</protein>
<evidence type="ECO:0000313" key="2">
    <source>
        <dbReference type="Proteomes" id="UP000031671"/>
    </source>
</evidence>
<dbReference type="Proteomes" id="UP000031671">
    <property type="component" value="Unassembled WGS sequence"/>
</dbReference>
<reference evidence="1 2" key="1">
    <citation type="submission" date="2015-01" db="EMBL/GenBank/DDBJ databases">
        <title>Vibrio sp. C1 JCM 19231 whole genome shotgun sequence.</title>
        <authorList>
            <person name="Sawabe T."/>
            <person name="Meirelles P."/>
            <person name="Feng G."/>
            <person name="Sayaka M."/>
            <person name="Hattori M."/>
            <person name="Ohkuma M."/>
        </authorList>
    </citation>
    <scope>NUCLEOTIDE SEQUENCE [LARGE SCALE GENOMIC DNA]</scope>
    <source>
        <strain evidence="2">JCM 19231</strain>
    </source>
</reference>
<accession>A0A0B8P1B4</accession>
<name>A0A0B8P1B4_9VIBR</name>
<dbReference type="AlphaFoldDB" id="A0A0B8P1B4"/>
<gene>
    <name evidence="1" type="ORF">JCM19231_3234</name>
</gene>
<comment type="caution">
    <text evidence="1">The sequence shown here is derived from an EMBL/GenBank/DDBJ whole genome shotgun (WGS) entry which is preliminary data.</text>
</comment>
<reference evidence="1 2" key="2">
    <citation type="submission" date="2015-01" db="EMBL/GenBank/DDBJ databases">
        <authorList>
            <consortium name="NBRP consortium"/>
            <person name="Sawabe T."/>
            <person name="Meirelles P."/>
            <person name="Feng G."/>
            <person name="Sayaka M."/>
            <person name="Hattori M."/>
            <person name="Ohkuma M."/>
        </authorList>
    </citation>
    <scope>NUCLEOTIDE SEQUENCE [LARGE SCALE GENOMIC DNA]</scope>
    <source>
        <strain evidence="2">JCM 19231</strain>
    </source>
</reference>
<dbReference type="EMBL" id="BBRZ01000045">
    <property type="protein sequence ID" value="GAM57118.1"/>
    <property type="molecule type" value="Genomic_DNA"/>
</dbReference>